<feature type="compositionally biased region" description="Low complexity" evidence="1">
    <location>
        <begin position="295"/>
        <end position="315"/>
    </location>
</feature>
<name>A0A9N9ESJ8_9GLOM</name>
<feature type="compositionally biased region" description="Acidic residues" evidence="1">
    <location>
        <begin position="318"/>
        <end position="332"/>
    </location>
</feature>
<dbReference type="AlphaFoldDB" id="A0A9N9ESJ8"/>
<dbReference type="GO" id="GO:0008654">
    <property type="term" value="P:phospholipid biosynthetic process"/>
    <property type="evidence" value="ECO:0007669"/>
    <property type="project" value="TreeGrafter"/>
</dbReference>
<dbReference type="GO" id="GO:0030968">
    <property type="term" value="P:endoplasmic reticulum unfolded protein response"/>
    <property type="evidence" value="ECO:0007669"/>
    <property type="project" value="TreeGrafter"/>
</dbReference>
<reference evidence="2" key="1">
    <citation type="submission" date="2021-06" db="EMBL/GenBank/DDBJ databases">
        <authorList>
            <person name="Kallberg Y."/>
            <person name="Tangrot J."/>
            <person name="Rosling A."/>
        </authorList>
    </citation>
    <scope>NUCLEOTIDE SEQUENCE</scope>
    <source>
        <strain evidence="2">IN212</strain>
    </source>
</reference>
<dbReference type="GO" id="GO:0003714">
    <property type="term" value="F:transcription corepressor activity"/>
    <property type="evidence" value="ECO:0007669"/>
    <property type="project" value="InterPro"/>
</dbReference>
<evidence type="ECO:0000256" key="1">
    <source>
        <dbReference type="SAM" id="MobiDB-lite"/>
    </source>
</evidence>
<dbReference type="GO" id="GO:0005783">
    <property type="term" value="C:endoplasmic reticulum"/>
    <property type="evidence" value="ECO:0007669"/>
    <property type="project" value="TreeGrafter"/>
</dbReference>
<organism evidence="2 3">
    <name type="scientific">Racocetra fulgida</name>
    <dbReference type="NCBI Taxonomy" id="60492"/>
    <lineage>
        <taxon>Eukaryota</taxon>
        <taxon>Fungi</taxon>
        <taxon>Fungi incertae sedis</taxon>
        <taxon>Mucoromycota</taxon>
        <taxon>Glomeromycotina</taxon>
        <taxon>Glomeromycetes</taxon>
        <taxon>Diversisporales</taxon>
        <taxon>Gigasporaceae</taxon>
        <taxon>Racocetra</taxon>
    </lineage>
</organism>
<dbReference type="InterPro" id="IPR013927">
    <property type="entry name" value="TF_Opi1_Ccg-8"/>
</dbReference>
<feature type="region of interest" description="Disordered" evidence="1">
    <location>
        <begin position="276"/>
        <end position="375"/>
    </location>
</feature>
<gene>
    <name evidence="2" type="ORF">RFULGI_LOCUS9733</name>
</gene>
<feature type="non-terminal residue" evidence="2">
    <location>
        <position position="1"/>
    </location>
</feature>
<protein>
    <submittedName>
        <fullName evidence="2">15972_t:CDS:1</fullName>
    </submittedName>
</protein>
<comment type="caution">
    <text evidence="2">The sequence shown here is derived from an EMBL/GenBank/DDBJ whole genome shotgun (WGS) entry which is preliminary data.</text>
</comment>
<feature type="compositionally biased region" description="Low complexity" evidence="1">
    <location>
        <begin position="73"/>
        <end position="116"/>
    </location>
</feature>
<feature type="compositionally biased region" description="Polar residues" evidence="1">
    <location>
        <begin position="25"/>
        <end position="41"/>
    </location>
</feature>
<evidence type="ECO:0000313" key="3">
    <source>
        <dbReference type="Proteomes" id="UP000789396"/>
    </source>
</evidence>
<feature type="compositionally biased region" description="Basic and acidic residues" evidence="1">
    <location>
        <begin position="365"/>
        <end position="375"/>
    </location>
</feature>
<evidence type="ECO:0000313" key="2">
    <source>
        <dbReference type="EMBL" id="CAG8683970.1"/>
    </source>
</evidence>
<dbReference type="OrthoDB" id="2441642at2759"/>
<dbReference type="GO" id="GO:0005634">
    <property type="term" value="C:nucleus"/>
    <property type="evidence" value="ECO:0007669"/>
    <property type="project" value="TreeGrafter"/>
</dbReference>
<sequence length="375" mass="40186">MSINQLCNDTDDEVKEAAAVLENMKQGQMPTSPSGETDNTLMSRIGGEDVIIGGEKDDASAQNRKRGVHGELRSSSPSYRSPSRSHRSSQSNGSQNSSSLYSYPNNNNNNYTASNPTTTVLRNRLQQVLVGAGTAAGAAGAAVSEESMKSLKYCLQWLTYATQHIGNQIAALKSIIDSFTSPASSGALISQSSSKLAAIKKEVVDTLRKVIEVVSKYASICLPEHAKHNVRTNESLDMLRGVAGIFSETVGRAEAWVERLSSFGVTGGGANAMGHIHFDSIPQPNGNGYTYSQATSSPPSHSPVTPRSRRTSTNSAHDEDDDFSDSSSESDAESMRMEMDGRRVKTTSHSNGSLNGAKKRKKAGKKSENDRMDLS</sequence>
<feature type="region of interest" description="Disordered" evidence="1">
    <location>
        <begin position="54"/>
        <end position="116"/>
    </location>
</feature>
<feature type="compositionally biased region" description="Basic and acidic residues" evidence="1">
    <location>
        <begin position="333"/>
        <end position="343"/>
    </location>
</feature>
<keyword evidence="3" id="KW-1185">Reference proteome</keyword>
<dbReference type="PANTHER" id="PTHR38406:SF1">
    <property type="entry name" value="TRANSCRIPTIONAL REPRESSOR OPI1"/>
    <property type="match status" value="1"/>
</dbReference>
<dbReference type="EMBL" id="CAJVPZ010018011">
    <property type="protein sequence ID" value="CAG8683970.1"/>
    <property type="molecule type" value="Genomic_DNA"/>
</dbReference>
<dbReference type="GO" id="GO:0006357">
    <property type="term" value="P:regulation of transcription by RNA polymerase II"/>
    <property type="evidence" value="ECO:0007669"/>
    <property type="project" value="TreeGrafter"/>
</dbReference>
<dbReference type="Proteomes" id="UP000789396">
    <property type="component" value="Unassembled WGS sequence"/>
</dbReference>
<feature type="region of interest" description="Disordered" evidence="1">
    <location>
        <begin position="22"/>
        <end position="41"/>
    </location>
</feature>
<accession>A0A9N9ESJ8</accession>
<feature type="compositionally biased region" description="Polar residues" evidence="1">
    <location>
        <begin position="282"/>
        <end position="294"/>
    </location>
</feature>
<dbReference type="PANTHER" id="PTHR38406">
    <property type="entry name" value="TRANSCRIPTIONAL REPRESSOR OPI1"/>
    <property type="match status" value="1"/>
</dbReference>
<proteinExistence type="predicted"/>
<dbReference type="Pfam" id="PF08618">
    <property type="entry name" value="Opi1"/>
    <property type="match status" value="1"/>
</dbReference>